<evidence type="ECO:0000313" key="1">
    <source>
        <dbReference type="EMBL" id="QJA52586.1"/>
    </source>
</evidence>
<dbReference type="AlphaFoldDB" id="A0A6H1ZXC6"/>
<name>A0A6H1ZXC6_9ZZZZ</name>
<protein>
    <submittedName>
        <fullName evidence="1">Uncharacterized protein</fullName>
    </submittedName>
</protein>
<organism evidence="1">
    <name type="scientific">viral metagenome</name>
    <dbReference type="NCBI Taxonomy" id="1070528"/>
    <lineage>
        <taxon>unclassified sequences</taxon>
        <taxon>metagenomes</taxon>
        <taxon>organismal metagenomes</taxon>
    </lineage>
</organism>
<sequence>MKIQGPIKFEKGKDIPQKVWNALSFIRTPFDKYWTKTKTFENKQVITSKKPGIKSVFSKVILKNYEH</sequence>
<proteinExistence type="predicted"/>
<dbReference type="EMBL" id="MT144351">
    <property type="protein sequence ID" value="QJA52586.1"/>
    <property type="molecule type" value="Genomic_DNA"/>
</dbReference>
<accession>A0A6H1ZXC6</accession>
<reference evidence="1" key="1">
    <citation type="submission" date="2020-03" db="EMBL/GenBank/DDBJ databases">
        <title>The deep terrestrial virosphere.</title>
        <authorList>
            <person name="Holmfeldt K."/>
            <person name="Nilsson E."/>
            <person name="Simone D."/>
            <person name="Lopez-Fernandez M."/>
            <person name="Wu X."/>
            <person name="de Brujin I."/>
            <person name="Lundin D."/>
            <person name="Andersson A."/>
            <person name="Bertilsson S."/>
            <person name="Dopson M."/>
        </authorList>
    </citation>
    <scope>NUCLEOTIDE SEQUENCE</scope>
    <source>
        <strain evidence="1">TM448A02821</strain>
    </source>
</reference>
<gene>
    <name evidence="1" type="ORF">TM448A02821_0010</name>
</gene>